<proteinExistence type="predicted"/>
<dbReference type="KEGG" id="fsi:Flexsi_0257"/>
<dbReference type="Proteomes" id="UP000006621">
    <property type="component" value="Chromosome"/>
</dbReference>
<dbReference type="Pfam" id="PF13439">
    <property type="entry name" value="Glyco_transf_4"/>
    <property type="match status" value="1"/>
</dbReference>
<dbReference type="SUPFAM" id="SSF53756">
    <property type="entry name" value="UDP-Glycosyltransferase/glycogen phosphorylase"/>
    <property type="match status" value="1"/>
</dbReference>
<dbReference type="InterPro" id="IPR050194">
    <property type="entry name" value="Glycosyltransferase_grp1"/>
</dbReference>
<protein>
    <submittedName>
        <fullName evidence="3">Glycosyl transferase group 1</fullName>
    </submittedName>
</protein>
<dbReference type="AlphaFoldDB" id="F8E824"/>
<dbReference type="RefSeq" id="WP_013885460.1">
    <property type="nucleotide sequence ID" value="NC_015672.1"/>
</dbReference>
<keyword evidence="4" id="KW-1185">Reference proteome</keyword>
<reference evidence="4" key="2">
    <citation type="submission" date="2011-06" db="EMBL/GenBank/DDBJ databases">
        <title>The complete genome of Flexistipes sinusarabici DSM 4947.</title>
        <authorList>
            <person name="Lucas S."/>
            <person name="Han J."/>
            <person name="Lapidus A."/>
            <person name="Bruce D."/>
            <person name="Goodwin L."/>
            <person name="Pitluck S."/>
            <person name="Peters L."/>
            <person name="Kyrpides N."/>
            <person name="Mavromatis K."/>
            <person name="Ivanova N."/>
            <person name="Mikhailova N."/>
            <person name="Chertkov O."/>
            <person name="Detter J.C."/>
            <person name="Tapia R."/>
            <person name="Han C."/>
            <person name="Land M."/>
            <person name="Hauser L."/>
            <person name="Markowitz V."/>
            <person name="Cheng J.-F."/>
            <person name="Hugenholtz P."/>
            <person name="Woyke T."/>
            <person name="Wu D."/>
            <person name="Spring S."/>
            <person name="Schroeder M."/>
            <person name="Brambilla E."/>
            <person name="Klenk H.-P."/>
            <person name="Eisen J.A."/>
        </authorList>
    </citation>
    <scope>NUCLEOTIDE SEQUENCE [LARGE SCALE GENOMIC DNA]</scope>
    <source>
        <strain evidence="4">DSM 4947 / MAS 10</strain>
    </source>
</reference>
<dbReference type="eggNOG" id="COG0438">
    <property type="taxonomic scope" value="Bacteria"/>
</dbReference>
<gene>
    <name evidence="3" type="ordered locus">Flexsi_0257</name>
</gene>
<feature type="domain" description="Glycosyl transferase family 1" evidence="1">
    <location>
        <begin position="191"/>
        <end position="334"/>
    </location>
</feature>
<dbReference type="PANTHER" id="PTHR45947:SF3">
    <property type="entry name" value="SULFOQUINOVOSYL TRANSFERASE SQD2"/>
    <property type="match status" value="1"/>
</dbReference>
<evidence type="ECO:0000313" key="4">
    <source>
        <dbReference type="Proteomes" id="UP000006621"/>
    </source>
</evidence>
<organism evidence="3 4">
    <name type="scientific">Flexistipes sinusarabici (strain ATCC 49648 / DSM 4947 / MAS 10)</name>
    <dbReference type="NCBI Taxonomy" id="717231"/>
    <lineage>
        <taxon>Bacteria</taxon>
        <taxon>Pseudomonadati</taxon>
        <taxon>Deferribacterota</taxon>
        <taxon>Deferribacteres</taxon>
        <taxon>Deferribacterales</taxon>
        <taxon>Flexistipitaceae</taxon>
        <taxon>Flexistipes</taxon>
    </lineage>
</organism>
<accession>F8E824</accession>
<dbReference type="PANTHER" id="PTHR45947">
    <property type="entry name" value="SULFOQUINOVOSYL TRANSFERASE SQD2"/>
    <property type="match status" value="1"/>
</dbReference>
<evidence type="ECO:0000259" key="2">
    <source>
        <dbReference type="Pfam" id="PF13439"/>
    </source>
</evidence>
<dbReference type="STRING" id="717231.Flexsi_0257"/>
<dbReference type="Gene3D" id="3.40.50.2000">
    <property type="entry name" value="Glycogen Phosphorylase B"/>
    <property type="match status" value="2"/>
</dbReference>
<dbReference type="GO" id="GO:0016758">
    <property type="term" value="F:hexosyltransferase activity"/>
    <property type="evidence" value="ECO:0007669"/>
    <property type="project" value="TreeGrafter"/>
</dbReference>
<sequence>MKKTLFRITNNLNVGGVQKRLLETLPELLPYFNIHIIVYKERGALAEEFEKRGIKVHFIPSKTTWDISCILRIRNLLKKYQADIVHTHSYGGCIKGSIAAKLAGVEKVVSHIHVPLEMHWYGKWKVKKYKKMVIEKLVHKFFTDRVVFVSKTLRDEYINKCTFIDNRGKLRVLYNGFDISNFPLLPKEYDGDVFIIGSMGRIVESKNFFFFLQVASELVKQDVNFLFYIIGDGPLLNRLKSYVKEKNLERHFVFTGMIKNPIRMLNDVHLYLFCSKTEGLGGALIEPLLTGTPVLAVENMVNREIMDLDRGGEVLAEDIELFVKKIFDIKNNYNNYKSSLSFEQYRSIFSMDRLISDYKELYEIDSK</sequence>
<keyword evidence="3" id="KW-0808">Transferase</keyword>
<dbReference type="EMBL" id="CP002858">
    <property type="protein sequence ID" value="AEI13948.1"/>
    <property type="molecule type" value="Genomic_DNA"/>
</dbReference>
<feature type="domain" description="Glycosyltransferase subfamily 4-like N-terminal" evidence="2">
    <location>
        <begin position="14"/>
        <end position="180"/>
    </location>
</feature>
<dbReference type="OrthoDB" id="9803091at2"/>
<name>F8E824_FLESM</name>
<dbReference type="Pfam" id="PF00534">
    <property type="entry name" value="Glycos_transf_1"/>
    <property type="match status" value="1"/>
</dbReference>
<evidence type="ECO:0000259" key="1">
    <source>
        <dbReference type="Pfam" id="PF00534"/>
    </source>
</evidence>
<dbReference type="HOGENOM" id="CLU_009583_0_3_0"/>
<dbReference type="InterPro" id="IPR001296">
    <property type="entry name" value="Glyco_trans_1"/>
</dbReference>
<reference evidence="3 4" key="1">
    <citation type="journal article" date="2011" name="Stand. Genomic Sci.">
        <title>Genome sequence of the moderately thermophilic halophile Flexistipes sinusarabici strain (MAS10).</title>
        <authorList>
            <person name="Lapidus A."/>
            <person name="Chertkov O."/>
            <person name="Nolan M."/>
            <person name="Lucas S."/>
            <person name="Hammon N."/>
            <person name="Deshpande S."/>
            <person name="Cheng J.F."/>
            <person name="Tapia R."/>
            <person name="Han C."/>
            <person name="Goodwin L."/>
            <person name="Pitluck S."/>
            <person name="Liolios K."/>
            <person name="Pagani I."/>
            <person name="Ivanova N."/>
            <person name="Huntemann M."/>
            <person name="Mavromatis K."/>
            <person name="Mikhailova N."/>
            <person name="Pati A."/>
            <person name="Chen A."/>
            <person name="Palaniappan K."/>
            <person name="Land M."/>
            <person name="Hauser L."/>
            <person name="Brambilla E.M."/>
            <person name="Rohde M."/>
            <person name="Abt B."/>
            <person name="Spring S."/>
            <person name="Goker M."/>
            <person name="Bristow J."/>
            <person name="Eisen J.A."/>
            <person name="Markowitz V."/>
            <person name="Hugenholtz P."/>
            <person name="Kyrpides N.C."/>
            <person name="Klenk H.P."/>
            <person name="Woyke T."/>
        </authorList>
    </citation>
    <scope>NUCLEOTIDE SEQUENCE [LARGE SCALE GENOMIC DNA]</scope>
    <source>
        <strain evidence="4">DSM 4947 / MAS 10</strain>
    </source>
</reference>
<evidence type="ECO:0000313" key="3">
    <source>
        <dbReference type="EMBL" id="AEI13948.1"/>
    </source>
</evidence>
<dbReference type="InterPro" id="IPR028098">
    <property type="entry name" value="Glyco_trans_4-like_N"/>
</dbReference>